<evidence type="ECO:0000313" key="3">
    <source>
        <dbReference type="Proteomes" id="UP000314294"/>
    </source>
</evidence>
<gene>
    <name evidence="2" type="ORF">EYF80_010269</name>
</gene>
<dbReference type="EMBL" id="SRLO01000064">
    <property type="protein sequence ID" value="TNN79455.1"/>
    <property type="molecule type" value="Genomic_DNA"/>
</dbReference>
<accession>A0A4Z2INK0</accession>
<proteinExistence type="predicted"/>
<evidence type="ECO:0000256" key="1">
    <source>
        <dbReference type="SAM" id="MobiDB-lite"/>
    </source>
</evidence>
<name>A0A4Z2INK0_9TELE</name>
<feature type="region of interest" description="Disordered" evidence="1">
    <location>
        <begin position="77"/>
        <end position="96"/>
    </location>
</feature>
<keyword evidence="3" id="KW-1185">Reference proteome</keyword>
<sequence length="300" mass="32726">MLSLFSRLTFFVNRDLFVRINPQCDGPCPDRVIKPILTVTEQADVLHREQISISIPFDCFEFRPGRPAQTLAWQAEWAGPAAPPSDEAQAKPPAPGRWQFTHTGNAVLKSPLQCWRPFENTSLDGRPGCGRDTPVTPSAGSSWSHPQNPAALGGYETERGDVHCRLPWDDCVEALTDVNGQNSGRRTPIVQQTHSDQPGVGHPYTAWQGGPVDHSGLINTGTLTVNLGKDSPQAPIQDIRSPAVISGRRTPSHRFHRLLDGARLTRGTSRKFTDRGSPPGIGPPVLVFAQSESKLAAKWG</sequence>
<reference evidence="2 3" key="1">
    <citation type="submission" date="2019-03" db="EMBL/GenBank/DDBJ databases">
        <title>First draft genome of Liparis tanakae, snailfish: a comprehensive survey of snailfish specific genes.</title>
        <authorList>
            <person name="Kim W."/>
            <person name="Song I."/>
            <person name="Jeong J.-H."/>
            <person name="Kim D."/>
            <person name="Kim S."/>
            <person name="Ryu S."/>
            <person name="Song J.Y."/>
            <person name="Lee S.K."/>
        </authorList>
    </citation>
    <scope>NUCLEOTIDE SEQUENCE [LARGE SCALE GENOMIC DNA]</scope>
    <source>
        <tissue evidence="2">Muscle</tissue>
    </source>
</reference>
<dbReference type="Proteomes" id="UP000314294">
    <property type="component" value="Unassembled WGS sequence"/>
</dbReference>
<dbReference type="AlphaFoldDB" id="A0A4Z2INK0"/>
<protein>
    <submittedName>
        <fullName evidence="2">Uncharacterized protein</fullName>
    </submittedName>
</protein>
<organism evidence="2 3">
    <name type="scientific">Liparis tanakae</name>
    <name type="common">Tanaka's snailfish</name>
    <dbReference type="NCBI Taxonomy" id="230148"/>
    <lineage>
        <taxon>Eukaryota</taxon>
        <taxon>Metazoa</taxon>
        <taxon>Chordata</taxon>
        <taxon>Craniata</taxon>
        <taxon>Vertebrata</taxon>
        <taxon>Euteleostomi</taxon>
        <taxon>Actinopterygii</taxon>
        <taxon>Neopterygii</taxon>
        <taxon>Teleostei</taxon>
        <taxon>Neoteleostei</taxon>
        <taxon>Acanthomorphata</taxon>
        <taxon>Eupercaria</taxon>
        <taxon>Perciformes</taxon>
        <taxon>Cottioidei</taxon>
        <taxon>Cottales</taxon>
        <taxon>Liparidae</taxon>
        <taxon>Liparis</taxon>
    </lineage>
</organism>
<evidence type="ECO:0000313" key="2">
    <source>
        <dbReference type="EMBL" id="TNN79455.1"/>
    </source>
</evidence>
<comment type="caution">
    <text evidence="2">The sequence shown here is derived from an EMBL/GenBank/DDBJ whole genome shotgun (WGS) entry which is preliminary data.</text>
</comment>